<gene>
    <name evidence="1" type="ORF">Pint_00296</name>
</gene>
<keyword evidence="2" id="KW-1185">Reference proteome</keyword>
<name>A0ACC0ZMH7_9ROSI</name>
<dbReference type="Proteomes" id="UP001163603">
    <property type="component" value="Chromosome 1"/>
</dbReference>
<sequence length="344" mass="38340">MADQSSPATATTSIDPYKLLKIVPNPDGSLTRLLTIPTAPPNPETTDSNSPQLALSKDIPLNPANKTFLRLYKPENIPLNTKLPLIIDFHGGGFILYSAASLIFHNSCNRKATYFPAFILSVDYRLAPEHRLPAAYDDAIESIMWVRKQALDINGCDPWLRDHVDFTQCFISGSSAGANIAYHACLRSIDIDLSPLQIKGLMLIQPFFDGVQRTESQKRLINDRILPLTANDLMWDLSLPKDADRDHEYCNPMIAASNHKIERLPMTLVSGHEGDPLIDRQREFVKILQTRGVLVVTKFDDGFHGCELFDPLMAQALHKFLKEFINTCCAAQDNALPAANKSTL</sequence>
<evidence type="ECO:0000313" key="1">
    <source>
        <dbReference type="EMBL" id="KAJ0053225.1"/>
    </source>
</evidence>
<dbReference type="EMBL" id="CM047736">
    <property type="protein sequence ID" value="KAJ0053225.1"/>
    <property type="molecule type" value="Genomic_DNA"/>
</dbReference>
<accession>A0ACC0ZMH7</accession>
<protein>
    <submittedName>
        <fullName evidence="1">Uncharacterized protein</fullName>
    </submittedName>
</protein>
<reference evidence="2" key="1">
    <citation type="journal article" date="2023" name="G3 (Bethesda)">
        <title>Genome assembly and association tests identify interacting loci associated with vigor, precocity, and sex in interspecific pistachio rootstocks.</title>
        <authorList>
            <person name="Palmer W."/>
            <person name="Jacygrad E."/>
            <person name="Sagayaradj S."/>
            <person name="Cavanaugh K."/>
            <person name="Han R."/>
            <person name="Bertier L."/>
            <person name="Beede B."/>
            <person name="Kafkas S."/>
            <person name="Golino D."/>
            <person name="Preece J."/>
            <person name="Michelmore R."/>
        </authorList>
    </citation>
    <scope>NUCLEOTIDE SEQUENCE [LARGE SCALE GENOMIC DNA]</scope>
</reference>
<proteinExistence type="predicted"/>
<organism evidence="1 2">
    <name type="scientific">Pistacia integerrima</name>
    <dbReference type="NCBI Taxonomy" id="434235"/>
    <lineage>
        <taxon>Eukaryota</taxon>
        <taxon>Viridiplantae</taxon>
        <taxon>Streptophyta</taxon>
        <taxon>Embryophyta</taxon>
        <taxon>Tracheophyta</taxon>
        <taxon>Spermatophyta</taxon>
        <taxon>Magnoliopsida</taxon>
        <taxon>eudicotyledons</taxon>
        <taxon>Gunneridae</taxon>
        <taxon>Pentapetalae</taxon>
        <taxon>rosids</taxon>
        <taxon>malvids</taxon>
        <taxon>Sapindales</taxon>
        <taxon>Anacardiaceae</taxon>
        <taxon>Pistacia</taxon>
    </lineage>
</organism>
<comment type="caution">
    <text evidence="1">The sequence shown here is derived from an EMBL/GenBank/DDBJ whole genome shotgun (WGS) entry which is preliminary data.</text>
</comment>
<evidence type="ECO:0000313" key="2">
    <source>
        <dbReference type="Proteomes" id="UP001163603"/>
    </source>
</evidence>